<evidence type="ECO:0000313" key="3">
    <source>
        <dbReference type="EMBL" id="QMV71708.1"/>
    </source>
</evidence>
<dbReference type="RefSeq" id="WP_182326141.1">
    <property type="nucleotide sequence ID" value="NZ_CP058554.1"/>
</dbReference>
<organism evidence="3 4">
    <name type="scientific">Comamonas piscis</name>
    <dbReference type="NCBI Taxonomy" id="1562974"/>
    <lineage>
        <taxon>Bacteria</taxon>
        <taxon>Pseudomonadati</taxon>
        <taxon>Pseudomonadota</taxon>
        <taxon>Betaproteobacteria</taxon>
        <taxon>Burkholderiales</taxon>
        <taxon>Comamonadaceae</taxon>
        <taxon>Comamonas</taxon>
    </lineage>
</organism>
<evidence type="ECO:0000313" key="4">
    <source>
        <dbReference type="Proteomes" id="UP000515240"/>
    </source>
</evidence>
<evidence type="ECO:0000259" key="2">
    <source>
        <dbReference type="Pfam" id="PF12773"/>
    </source>
</evidence>
<feature type="region of interest" description="Disordered" evidence="1">
    <location>
        <begin position="287"/>
        <end position="312"/>
    </location>
</feature>
<evidence type="ECO:0000256" key="1">
    <source>
        <dbReference type="SAM" id="MobiDB-lite"/>
    </source>
</evidence>
<dbReference type="Pfam" id="PF12773">
    <property type="entry name" value="DZR"/>
    <property type="match status" value="1"/>
</dbReference>
<dbReference type="KEGG" id="cpis:HS961_02020"/>
<accession>A0A7G5ECI3</accession>
<sequence length="312" mass="31280">MNCVQCGEALDASAKFCRKCGCKVPAVLAPEAAASARAAPVAAYATCPDCGALCNGQALFCKQCGCRFEETPGFQDTAPDWDTPLSVAEEKAILVFGNVQDSSEPSSTMPGERIQTSAAMVIGGTAAQSAAAVPAPALREPEAPLWEPEAAAKRPNAAAPEPGLRPRTSPNASANLRNPMPEAPAPQSGQGLRIVLALLGVVVLAGGGAWWWKSQQGRPAAGAAVAAPSVSAPTAPVAADAALPVEAAAPAMVETDAALAPNETLVAPAPAEDAVAAAVAVEEAAAPAPAAAPARPAPRKPARPQTLDDLLN</sequence>
<protein>
    <submittedName>
        <fullName evidence="3">Zinc ribbon domain-containing protein</fullName>
    </submittedName>
</protein>
<feature type="region of interest" description="Disordered" evidence="1">
    <location>
        <begin position="149"/>
        <end position="188"/>
    </location>
</feature>
<feature type="compositionally biased region" description="Low complexity" evidence="1">
    <location>
        <begin position="149"/>
        <end position="162"/>
    </location>
</feature>
<feature type="domain" description="DZANK-type" evidence="2">
    <location>
        <begin position="3"/>
        <end position="65"/>
    </location>
</feature>
<dbReference type="InterPro" id="IPR025874">
    <property type="entry name" value="DZR"/>
</dbReference>
<keyword evidence="4" id="KW-1185">Reference proteome</keyword>
<reference evidence="3 4" key="1">
    <citation type="journal article" date="2020" name="G3 (Bethesda)">
        <title>CeMbio - The Caenorhabditis elegans Microbiome Resource.</title>
        <authorList>
            <person name="Dirksen P."/>
            <person name="Assie A."/>
            <person name="Zimmermann J."/>
            <person name="Zhang F."/>
            <person name="Tietje A.M."/>
            <person name="Marsh S.A."/>
            <person name="Felix M.A."/>
            <person name="Shapira M."/>
            <person name="Kaleta C."/>
            <person name="Schulenburg H."/>
            <person name="Samuel B."/>
        </authorList>
    </citation>
    <scope>NUCLEOTIDE SEQUENCE [LARGE SCALE GENOMIC DNA]</scope>
    <source>
        <strain evidence="3 4">BIGb0172</strain>
    </source>
</reference>
<proteinExistence type="predicted"/>
<dbReference type="AlphaFoldDB" id="A0A7G5ECI3"/>
<dbReference type="Proteomes" id="UP000515240">
    <property type="component" value="Chromosome"/>
</dbReference>
<name>A0A7G5ECI3_9BURK</name>
<gene>
    <name evidence="3" type="ORF">HS961_02020</name>
</gene>
<dbReference type="EMBL" id="CP058554">
    <property type="protein sequence ID" value="QMV71708.1"/>
    <property type="molecule type" value="Genomic_DNA"/>
</dbReference>